<organism evidence="2 3">
    <name type="scientific">Caerostris extrusa</name>
    <name type="common">Bark spider</name>
    <name type="synonym">Caerostris bankana</name>
    <dbReference type="NCBI Taxonomy" id="172846"/>
    <lineage>
        <taxon>Eukaryota</taxon>
        <taxon>Metazoa</taxon>
        <taxon>Ecdysozoa</taxon>
        <taxon>Arthropoda</taxon>
        <taxon>Chelicerata</taxon>
        <taxon>Arachnida</taxon>
        <taxon>Araneae</taxon>
        <taxon>Araneomorphae</taxon>
        <taxon>Entelegynae</taxon>
        <taxon>Araneoidea</taxon>
        <taxon>Araneidae</taxon>
        <taxon>Caerostris</taxon>
    </lineage>
</organism>
<dbReference type="Proteomes" id="UP001054945">
    <property type="component" value="Unassembled WGS sequence"/>
</dbReference>
<dbReference type="EMBL" id="BPLR01004652">
    <property type="protein sequence ID" value="GIX96466.1"/>
    <property type="molecule type" value="Genomic_DNA"/>
</dbReference>
<keyword evidence="3" id="KW-1185">Reference proteome</keyword>
<gene>
    <name evidence="2" type="ORF">CEXT_595161</name>
</gene>
<name>A0AAV4PHC5_CAEEX</name>
<reference evidence="2 3" key="1">
    <citation type="submission" date="2021-06" db="EMBL/GenBank/DDBJ databases">
        <title>Caerostris extrusa draft genome.</title>
        <authorList>
            <person name="Kono N."/>
            <person name="Arakawa K."/>
        </authorList>
    </citation>
    <scope>NUCLEOTIDE SEQUENCE [LARGE SCALE GENOMIC DNA]</scope>
</reference>
<evidence type="ECO:0000256" key="1">
    <source>
        <dbReference type="SAM" id="MobiDB-lite"/>
    </source>
</evidence>
<proteinExistence type="predicted"/>
<evidence type="ECO:0000313" key="2">
    <source>
        <dbReference type="EMBL" id="GIX96466.1"/>
    </source>
</evidence>
<feature type="compositionally biased region" description="Polar residues" evidence="1">
    <location>
        <begin position="89"/>
        <end position="105"/>
    </location>
</feature>
<dbReference type="AlphaFoldDB" id="A0AAV4PHC5"/>
<protein>
    <submittedName>
        <fullName evidence="2">Uncharacterized protein</fullName>
    </submittedName>
</protein>
<evidence type="ECO:0000313" key="3">
    <source>
        <dbReference type="Proteomes" id="UP001054945"/>
    </source>
</evidence>
<accession>A0AAV4PHC5</accession>
<sequence length="192" mass="21155">MITIHPDLSQATSECLKSEISMSAQNGQQVPKLNSSFASLCCFQYFGLSLYRHFASSYRSEPPWCSSNCTPTDWVREITIEQDGTLTSSQPYSVPITRQSTTPARTNRAPLNHPLPHTSYRRGMVEAIEDQAKPDSTGIFCSRDGGAEGGSFNHTGWCLPLSLFLQCPPFPELIPLLALPPTSTARAMRDVV</sequence>
<feature type="region of interest" description="Disordered" evidence="1">
    <location>
        <begin position="89"/>
        <end position="116"/>
    </location>
</feature>
<comment type="caution">
    <text evidence="2">The sequence shown here is derived from an EMBL/GenBank/DDBJ whole genome shotgun (WGS) entry which is preliminary data.</text>
</comment>